<proteinExistence type="predicted"/>
<accession>A0ABW1GMM1</accession>
<dbReference type="InterPro" id="IPR029058">
    <property type="entry name" value="AB_hydrolase_fold"/>
</dbReference>
<evidence type="ECO:0000256" key="1">
    <source>
        <dbReference type="SAM" id="SignalP"/>
    </source>
</evidence>
<reference evidence="3" key="1">
    <citation type="journal article" date="2019" name="Int. J. Syst. Evol. Microbiol.">
        <title>The Global Catalogue of Microorganisms (GCM) 10K type strain sequencing project: providing services to taxonomists for standard genome sequencing and annotation.</title>
        <authorList>
            <consortium name="The Broad Institute Genomics Platform"/>
            <consortium name="The Broad Institute Genome Sequencing Center for Infectious Disease"/>
            <person name="Wu L."/>
            <person name="Ma J."/>
        </authorList>
    </citation>
    <scope>NUCLEOTIDE SEQUENCE [LARGE SCALE GENOMIC DNA]</scope>
    <source>
        <strain evidence="3">JCM 4147</strain>
    </source>
</reference>
<dbReference type="Proteomes" id="UP001596200">
    <property type="component" value="Unassembled WGS sequence"/>
</dbReference>
<feature type="signal peptide" evidence="1">
    <location>
        <begin position="1"/>
        <end position="30"/>
    </location>
</feature>
<protein>
    <submittedName>
        <fullName evidence="2">Alpha/beta hydrolase</fullName>
    </submittedName>
</protein>
<dbReference type="RefSeq" id="WP_344517551.1">
    <property type="nucleotide sequence ID" value="NZ_BAAATU010000072.1"/>
</dbReference>
<dbReference type="GO" id="GO:0016787">
    <property type="term" value="F:hydrolase activity"/>
    <property type="evidence" value="ECO:0007669"/>
    <property type="project" value="UniProtKB-KW"/>
</dbReference>
<evidence type="ECO:0000313" key="3">
    <source>
        <dbReference type="Proteomes" id="UP001596200"/>
    </source>
</evidence>
<sequence length="441" mass="46433">MAVEKGRGKAFGGRVRAAALVTGAAMVAFAALAPVPAAGHEPSHGAGRAGPVSVGRLVYDLGDLAFVPGAPYQGKSEIAAVVRYPEGPGAEGLARGRHPLIVMQHGQWATCADRGAQLALTKAQKALALAEKAGDEAAEARQTEIIERMGDRLWAWPCRAGTDPLPSGSGYDYLAEGLARQGFVVVSMGANGINATSAGQADSVYRARAALINKHLEMWRQLDAGKGPLKGKLKDPRTGRASGAVFTGHLDMGRVGTLGHSMGGGGVMQQVSDQRHGDWPAGVKVKAALGLAPTATWDVEPVTEVPLAVLWGTCDQVNTGEYVRWNKDRNKAPLHGITLTGGNHDYFNTQWSPSSGQVAAVNDAIPGGRRGQCVAQDGTDRRDQGLDEATQRRIATGYTLAFFRRYLLGDTTADALLTGRKKLPGVPDVVKVEYAKPHRGS</sequence>
<organism evidence="2 3">
    <name type="scientific">Streptomyces pulveraceus</name>
    <dbReference type="NCBI Taxonomy" id="68258"/>
    <lineage>
        <taxon>Bacteria</taxon>
        <taxon>Bacillati</taxon>
        <taxon>Actinomycetota</taxon>
        <taxon>Actinomycetes</taxon>
        <taxon>Kitasatosporales</taxon>
        <taxon>Streptomycetaceae</taxon>
        <taxon>Streptomyces</taxon>
    </lineage>
</organism>
<keyword evidence="2" id="KW-0378">Hydrolase</keyword>
<feature type="chain" id="PRO_5045103130" evidence="1">
    <location>
        <begin position="31"/>
        <end position="441"/>
    </location>
</feature>
<dbReference type="SUPFAM" id="SSF53474">
    <property type="entry name" value="alpha/beta-Hydrolases"/>
    <property type="match status" value="1"/>
</dbReference>
<evidence type="ECO:0000313" key="2">
    <source>
        <dbReference type="EMBL" id="MFC5916089.1"/>
    </source>
</evidence>
<dbReference type="EMBL" id="JBHSPU010000017">
    <property type="protein sequence ID" value="MFC5916089.1"/>
    <property type="molecule type" value="Genomic_DNA"/>
</dbReference>
<dbReference type="Gene3D" id="3.40.50.1820">
    <property type="entry name" value="alpha/beta hydrolase"/>
    <property type="match status" value="1"/>
</dbReference>
<gene>
    <name evidence="2" type="ORF">ACFP1B_22090</name>
</gene>
<comment type="caution">
    <text evidence="2">The sequence shown here is derived from an EMBL/GenBank/DDBJ whole genome shotgun (WGS) entry which is preliminary data.</text>
</comment>
<keyword evidence="3" id="KW-1185">Reference proteome</keyword>
<keyword evidence="1" id="KW-0732">Signal</keyword>
<name>A0ABW1GMM1_9ACTN</name>